<dbReference type="AlphaFoldDB" id="A0A5N7BZX7"/>
<protein>
    <submittedName>
        <fullName evidence="1">Uncharacterized protein</fullName>
    </submittedName>
</protein>
<proteinExistence type="predicted"/>
<accession>A0A5N7BZX7</accession>
<name>A0A5N7BZX7_PETAA</name>
<dbReference type="EMBL" id="ML735294">
    <property type="protein sequence ID" value="KAE8387396.1"/>
    <property type="molecule type" value="Genomic_DNA"/>
</dbReference>
<sequence>MHGLSMVDNPPFFSETAGIMGPGGISPGQEIPCSMCESWSRLSHRGILGKDVSGVG</sequence>
<gene>
    <name evidence="1" type="ORF">BDV23DRAFT_128763</name>
</gene>
<reference evidence="1" key="1">
    <citation type="submission" date="2019-04" db="EMBL/GenBank/DDBJ databases">
        <title>Friends and foes A comparative genomics studyof 23 Aspergillus species from section Flavi.</title>
        <authorList>
            <consortium name="DOE Joint Genome Institute"/>
            <person name="Kjaerbolling I."/>
            <person name="Vesth T."/>
            <person name="Frisvad J.C."/>
            <person name="Nybo J.L."/>
            <person name="Theobald S."/>
            <person name="Kildgaard S."/>
            <person name="Isbrandt T."/>
            <person name="Kuo A."/>
            <person name="Sato A."/>
            <person name="Lyhne E.K."/>
            <person name="Kogle M.E."/>
            <person name="Wiebenga A."/>
            <person name="Kun R.S."/>
            <person name="Lubbers R.J."/>
            <person name="Makela M.R."/>
            <person name="Barry K."/>
            <person name="Chovatia M."/>
            <person name="Clum A."/>
            <person name="Daum C."/>
            <person name="Haridas S."/>
            <person name="He G."/>
            <person name="LaButti K."/>
            <person name="Lipzen A."/>
            <person name="Mondo S."/>
            <person name="Riley R."/>
            <person name="Salamov A."/>
            <person name="Simmons B.A."/>
            <person name="Magnuson J.K."/>
            <person name="Henrissat B."/>
            <person name="Mortensen U.H."/>
            <person name="Larsen T.O."/>
            <person name="Devries R.P."/>
            <person name="Grigoriev I.V."/>
            <person name="Machida M."/>
            <person name="Baker S.E."/>
            <person name="Andersen M.R."/>
        </authorList>
    </citation>
    <scope>NUCLEOTIDE SEQUENCE [LARGE SCALE GENOMIC DNA]</scope>
    <source>
        <strain evidence="1">IBT 14317</strain>
    </source>
</reference>
<organism evidence="1">
    <name type="scientific">Petromyces alliaceus</name>
    <name type="common">Aspergillus alliaceus</name>
    <dbReference type="NCBI Taxonomy" id="209559"/>
    <lineage>
        <taxon>Eukaryota</taxon>
        <taxon>Fungi</taxon>
        <taxon>Dikarya</taxon>
        <taxon>Ascomycota</taxon>
        <taxon>Pezizomycotina</taxon>
        <taxon>Eurotiomycetes</taxon>
        <taxon>Eurotiomycetidae</taxon>
        <taxon>Eurotiales</taxon>
        <taxon>Aspergillaceae</taxon>
        <taxon>Aspergillus</taxon>
        <taxon>Aspergillus subgen. Circumdati</taxon>
    </lineage>
</organism>
<dbReference type="Proteomes" id="UP000326877">
    <property type="component" value="Unassembled WGS sequence"/>
</dbReference>
<evidence type="ECO:0000313" key="1">
    <source>
        <dbReference type="EMBL" id="KAE8387396.1"/>
    </source>
</evidence>